<feature type="compositionally biased region" description="Pro residues" evidence="1">
    <location>
        <begin position="37"/>
        <end position="59"/>
    </location>
</feature>
<dbReference type="EMBL" id="CP032317">
    <property type="protein sequence ID" value="AYA36427.1"/>
    <property type="molecule type" value="Genomic_DNA"/>
</dbReference>
<proteinExistence type="predicted"/>
<name>A0A3B7RQG4_9BACT</name>
<accession>A0A3B7RQG4</accession>
<evidence type="ECO:0008006" key="5">
    <source>
        <dbReference type="Google" id="ProtNLM"/>
    </source>
</evidence>
<sequence length="320" mass="33832">MKRFLLAAALGAAGLLAPGHAAFAQRTDSTYVKPQLPTGPPMAPPRPQQPVRPAQPAPAAPAKRAGTLDDDNRPAQPLPGGSAQPAPATPRSGGVDDDGRPAQPLPGTPAQQPVPAQAPPRPGIDDDGRPAQALPADGVAPGATLEQKREPSKYFLYTNFSLGLNSNALGGTVFNVGASPAIGYRLTPRIAIGPGLVYSFNNYSIPRQFATPGDPRNISGHNIGAKLFGQVIVYKQFFVHAEYEVTRAELIGDYVVGNTVYVNKVQTTVRTPLAGIGYRQQFGDRVAGDIAVLYNFNDGMNANIYGQPVIRFSFLFDLGK</sequence>
<reference evidence="3 4" key="1">
    <citation type="submission" date="2018-09" db="EMBL/GenBank/DDBJ databases">
        <title>Hymenobacter medium sp. nov., isolated from R2A medium.</title>
        <authorList>
            <person name="Yingchao G."/>
        </authorList>
    </citation>
    <scope>NUCLEOTIDE SEQUENCE [LARGE SCALE GENOMIC DNA]</scope>
    <source>
        <strain evidence="4">sh-6</strain>
    </source>
</reference>
<keyword evidence="4" id="KW-1185">Reference proteome</keyword>
<gene>
    <name evidence="3" type="ORF">D3Y59_04765</name>
</gene>
<dbReference type="KEGG" id="hyh:D3Y59_04765"/>
<evidence type="ECO:0000256" key="1">
    <source>
        <dbReference type="SAM" id="MobiDB-lite"/>
    </source>
</evidence>
<dbReference type="Proteomes" id="UP000262802">
    <property type="component" value="Chromosome"/>
</dbReference>
<dbReference type="OrthoDB" id="1098580at2"/>
<protein>
    <recommendedName>
        <fullName evidence="5">Outer membrane protein beta-barrel domain-containing protein</fullName>
    </recommendedName>
</protein>
<feature type="region of interest" description="Disordered" evidence="1">
    <location>
        <begin position="28"/>
        <end position="145"/>
    </location>
</feature>
<feature type="chain" id="PRO_5017783681" description="Outer membrane protein beta-barrel domain-containing protein" evidence="2">
    <location>
        <begin position="25"/>
        <end position="320"/>
    </location>
</feature>
<keyword evidence="2" id="KW-0732">Signal</keyword>
<dbReference type="AlphaFoldDB" id="A0A3B7RQG4"/>
<feature type="signal peptide" evidence="2">
    <location>
        <begin position="1"/>
        <end position="24"/>
    </location>
</feature>
<dbReference type="RefSeq" id="WP_119444009.1">
    <property type="nucleotide sequence ID" value="NZ_CP032317.1"/>
</dbReference>
<evidence type="ECO:0000256" key="2">
    <source>
        <dbReference type="SAM" id="SignalP"/>
    </source>
</evidence>
<evidence type="ECO:0000313" key="3">
    <source>
        <dbReference type="EMBL" id="AYA36427.1"/>
    </source>
</evidence>
<evidence type="ECO:0000313" key="4">
    <source>
        <dbReference type="Proteomes" id="UP000262802"/>
    </source>
</evidence>
<organism evidence="3 4">
    <name type="scientific">Hymenobacter oligotrophus</name>
    <dbReference type="NCBI Taxonomy" id="2319843"/>
    <lineage>
        <taxon>Bacteria</taxon>
        <taxon>Pseudomonadati</taxon>
        <taxon>Bacteroidota</taxon>
        <taxon>Cytophagia</taxon>
        <taxon>Cytophagales</taxon>
        <taxon>Hymenobacteraceae</taxon>
        <taxon>Hymenobacter</taxon>
    </lineage>
</organism>